<gene>
    <name evidence="3" type="ORF">G4B88_020310</name>
</gene>
<evidence type="ECO:0000313" key="3">
    <source>
        <dbReference type="EMBL" id="KAF4359512.1"/>
    </source>
</evidence>
<dbReference type="Pfam" id="PF16860">
    <property type="entry name" value="CX9C"/>
    <property type="match status" value="1"/>
</dbReference>
<dbReference type="PANTHER" id="PTHR28066:SF1">
    <property type="entry name" value="SMALL RIBOSOMAL SUBUNIT PROTEIN MS37"/>
    <property type="match status" value="1"/>
</dbReference>
<name>A0A7J6EM21_CANSA</name>
<protein>
    <recommendedName>
        <fullName evidence="2">IMS import disulfide relay-system CHCH-CHCH-like Cx9C domain-containing protein</fullName>
    </recommendedName>
</protein>
<feature type="region of interest" description="Disordered" evidence="1">
    <location>
        <begin position="197"/>
        <end position="220"/>
    </location>
</feature>
<organism evidence="3 4">
    <name type="scientific">Cannabis sativa</name>
    <name type="common">Hemp</name>
    <name type="synonym">Marijuana</name>
    <dbReference type="NCBI Taxonomy" id="3483"/>
    <lineage>
        <taxon>Eukaryota</taxon>
        <taxon>Viridiplantae</taxon>
        <taxon>Streptophyta</taxon>
        <taxon>Embryophyta</taxon>
        <taxon>Tracheophyta</taxon>
        <taxon>Spermatophyta</taxon>
        <taxon>Magnoliopsida</taxon>
        <taxon>eudicotyledons</taxon>
        <taxon>Gunneridae</taxon>
        <taxon>Pentapetalae</taxon>
        <taxon>rosids</taxon>
        <taxon>fabids</taxon>
        <taxon>Rosales</taxon>
        <taxon>Cannabaceae</taxon>
        <taxon>Cannabis</taxon>
    </lineage>
</organism>
<dbReference type="SUPFAM" id="SSF64518">
    <property type="entry name" value="Phase 1 flagellin"/>
    <property type="match status" value="1"/>
</dbReference>
<dbReference type="InterPro" id="IPR031731">
    <property type="entry name" value="CX9C"/>
</dbReference>
<evidence type="ECO:0000256" key="1">
    <source>
        <dbReference type="SAM" id="MobiDB-lite"/>
    </source>
</evidence>
<evidence type="ECO:0000259" key="2">
    <source>
        <dbReference type="Pfam" id="PF16860"/>
    </source>
</evidence>
<dbReference type="Proteomes" id="UP000583929">
    <property type="component" value="Unassembled WGS sequence"/>
</dbReference>
<proteinExistence type="predicted"/>
<dbReference type="GO" id="GO:0003735">
    <property type="term" value="F:structural constituent of ribosome"/>
    <property type="evidence" value="ECO:0007669"/>
    <property type="project" value="InterPro"/>
</dbReference>
<dbReference type="InterPro" id="IPR017264">
    <property type="entry name" value="Ribosomal_mS37_fun"/>
</dbReference>
<dbReference type="AlphaFoldDB" id="A0A7J6EM21"/>
<feature type="compositionally biased region" description="Acidic residues" evidence="1">
    <location>
        <begin position="201"/>
        <end position="210"/>
    </location>
</feature>
<feature type="domain" description="IMS import disulfide relay-system CHCH-CHCH-like Cx9C" evidence="2">
    <location>
        <begin position="20"/>
        <end position="56"/>
    </location>
</feature>
<evidence type="ECO:0000313" key="4">
    <source>
        <dbReference type="Proteomes" id="UP000583929"/>
    </source>
</evidence>
<accession>A0A7J6EM21</accession>
<dbReference type="PANTHER" id="PTHR28066">
    <property type="entry name" value="37S RIBOSOMAL PROTEIN MRP10, MITOCHONDRIAL"/>
    <property type="match status" value="1"/>
</dbReference>
<comment type="caution">
    <text evidence="3">The sequence shown here is derived from an EMBL/GenBank/DDBJ whole genome shotgun (WGS) entry which is preliminary data.</text>
</comment>
<feature type="region of interest" description="Disordered" evidence="1">
    <location>
        <begin position="135"/>
        <end position="162"/>
    </location>
</feature>
<reference evidence="3 4" key="1">
    <citation type="journal article" date="2020" name="bioRxiv">
        <title>Sequence and annotation of 42 cannabis genomes reveals extensive copy number variation in cannabinoid synthesis and pathogen resistance genes.</title>
        <authorList>
            <person name="Mckernan K.J."/>
            <person name="Helbert Y."/>
            <person name="Kane L.T."/>
            <person name="Ebling H."/>
            <person name="Zhang L."/>
            <person name="Liu B."/>
            <person name="Eaton Z."/>
            <person name="Mclaughlin S."/>
            <person name="Kingan S."/>
            <person name="Baybayan P."/>
            <person name="Concepcion G."/>
            <person name="Jordan M."/>
            <person name="Riva A."/>
            <person name="Barbazuk W."/>
            <person name="Harkins T."/>
        </authorList>
    </citation>
    <scope>NUCLEOTIDE SEQUENCE [LARGE SCALE GENOMIC DNA]</scope>
    <source>
        <strain evidence="4">cv. Jamaican Lion 4</strain>
        <tissue evidence="3">Leaf</tissue>
    </source>
</reference>
<dbReference type="EMBL" id="JAATIQ010000365">
    <property type="protein sequence ID" value="KAF4359512.1"/>
    <property type="molecule type" value="Genomic_DNA"/>
</dbReference>
<dbReference type="GO" id="GO:0032543">
    <property type="term" value="P:mitochondrial translation"/>
    <property type="evidence" value="ECO:0007669"/>
    <property type="project" value="InterPro"/>
</dbReference>
<keyword evidence="4" id="KW-1185">Reference proteome</keyword>
<sequence>MGQKVGTLRINPKKFGSLHKPCMKEMMTFLSCLALNHNSDEKCVRNKELLNTCMDAQNNNRKPWGSINYHMQRLSRGKKVVAIERRDAATGTSGAPQMEDRIKALEQATTDMQAAITVLQNGQAALQDSLNDTIEDCNWPSKSGGGDKRTPESSSSSKSDAAMGKKPLKCWLCQGPHRADACPHQSKLSAIKASIAQEEQGCGEDDEDEDCAHMSAARLG</sequence>
<dbReference type="GO" id="GO:0005739">
    <property type="term" value="C:mitochondrion"/>
    <property type="evidence" value="ECO:0007669"/>
    <property type="project" value="GOC"/>
</dbReference>